<feature type="transmembrane region" description="Helical" evidence="1">
    <location>
        <begin position="24"/>
        <end position="44"/>
    </location>
</feature>
<keyword evidence="1" id="KW-0472">Membrane</keyword>
<protein>
    <recommendedName>
        <fullName evidence="4">DUF202 domain-containing protein</fullName>
    </recommendedName>
</protein>
<name>A0ABW4E334_9RHOB</name>
<keyword evidence="1" id="KW-0812">Transmembrane</keyword>
<sequence length="110" mass="12365">MTFEERLFSHECERDRMAETQNTLYKWASGFAASVVGSIGYVGLSIQNPTVPMAAVLILFGFLLVCLLRVVELHNEIDRARYRLVHDLLIVAPTGHGKGIPFPERQSSFD</sequence>
<evidence type="ECO:0008006" key="4">
    <source>
        <dbReference type="Google" id="ProtNLM"/>
    </source>
</evidence>
<evidence type="ECO:0000256" key="1">
    <source>
        <dbReference type="SAM" id="Phobius"/>
    </source>
</evidence>
<dbReference type="EMBL" id="JBHTOQ010000075">
    <property type="protein sequence ID" value="MFD1483523.1"/>
    <property type="molecule type" value="Genomic_DNA"/>
</dbReference>
<dbReference type="RefSeq" id="WP_131573804.1">
    <property type="nucleotide sequence ID" value="NZ_CBCSAJ010000151.1"/>
</dbReference>
<gene>
    <name evidence="2" type="ORF">ACFQ5P_19720</name>
</gene>
<accession>A0ABW4E334</accession>
<evidence type="ECO:0000313" key="3">
    <source>
        <dbReference type="Proteomes" id="UP001597302"/>
    </source>
</evidence>
<dbReference type="Proteomes" id="UP001597302">
    <property type="component" value="Unassembled WGS sequence"/>
</dbReference>
<keyword evidence="3" id="KW-1185">Reference proteome</keyword>
<feature type="transmembrane region" description="Helical" evidence="1">
    <location>
        <begin position="50"/>
        <end position="71"/>
    </location>
</feature>
<comment type="caution">
    <text evidence="2">The sequence shown here is derived from an EMBL/GenBank/DDBJ whole genome shotgun (WGS) entry which is preliminary data.</text>
</comment>
<keyword evidence="1" id="KW-1133">Transmembrane helix</keyword>
<reference evidence="3" key="1">
    <citation type="journal article" date="2019" name="Int. J. Syst. Evol. Microbiol.">
        <title>The Global Catalogue of Microorganisms (GCM) 10K type strain sequencing project: providing services to taxonomists for standard genome sequencing and annotation.</title>
        <authorList>
            <consortium name="The Broad Institute Genomics Platform"/>
            <consortium name="The Broad Institute Genome Sequencing Center for Infectious Disease"/>
            <person name="Wu L."/>
            <person name="Ma J."/>
        </authorList>
    </citation>
    <scope>NUCLEOTIDE SEQUENCE [LARGE SCALE GENOMIC DNA]</scope>
    <source>
        <strain evidence="3">CCM 8875</strain>
    </source>
</reference>
<proteinExistence type="predicted"/>
<organism evidence="2 3">
    <name type="scientific">Paracoccus nototheniae</name>
    <dbReference type="NCBI Taxonomy" id="2489002"/>
    <lineage>
        <taxon>Bacteria</taxon>
        <taxon>Pseudomonadati</taxon>
        <taxon>Pseudomonadota</taxon>
        <taxon>Alphaproteobacteria</taxon>
        <taxon>Rhodobacterales</taxon>
        <taxon>Paracoccaceae</taxon>
        <taxon>Paracoccus</taxon>
    </lineage>
</organism>
<evidence type="ECO:0000313" key="2">
    <source>
        <dbReference type="EMBL" id="MFD1483523.1"/>
    </source>
</evidence>